<evidence type="ECO:0000313" key="2">
    <source>
        <dbReference type="Proteomes" id="UP001642409"/>
    </source>
</evidence>
<comment type="caution">
    <text evidence="1">The sequence shown here is derived from an EMBL/GenBank/DDBJ whole genome shotgun (WGS) entry which is preliminary data.</text>
</comment>
<protein>
    <submittedName>
        <fullName evidence="1">Hypothetical_protein</fullName>
    </submittedName>
</protein>
<accession>A0ABP1J675</accession>
<evidence type="ECO:0000313" key="1">
    <source>
        <dbReference type="EMBL" id="CAL6030722.1"/>
    </source>
</evidence>
<dbReference type="Proteomes" id="UP001642409">
    <property type="component" value="Unassembled WGS sequence"/>
</dbReference>
<proteinExistence type="predicted"/>
<sequence length="426" mass="48929">MPFDIISNDEQLSLELSETYQHNQVDIQVLNQTLNIKGFNKSSIFDYYETINQSRDVCIFNCCVDLSQFKGSFNKIEFQQCECIGEFMEHCQVKAILLKDVSIQVWQIINLQYYNLSCQINQNNSFDYQNCNILTSTLKELSINNQLVNLSKMKGNWETVQFFQCDFAGYFFDDFRAENILVTLSENNQFNNLQHLFNLVCGDLQIYASNFSTVLQSPNMIGRKTANLRNCICDLSCVKGKWNTINFINCILTGLPNKQAFKSAKLIITNSESLDLSALQGLQSLLYIELQTQNIDLRILNQIIPTELSLNSCVVTSKSTSTWNKISFINCKFKGKSLITAKEMTIDGKLFTNIKAKHLNVNSSAITTINCKTIFLKNSIIKIQYLMNSVISIHLSRCKLIKFSILQFPNIQQFTLESDYQILQRY</sequence>
<reference evidence="1 2" key="1">
    <citation type="submission" date="2024-07" db="EMBL/GenBank/DDBJ databases">
        <authorList>
            <person name="Akdeniz Z."/>
        </authorList>
    </citation>
    <scope>NUCLEOTIDE SEQUENCE [LARGE SCALE GENOMIC DNA]</scope>
</reference>
<dbReference type="EMBL" id="CAXDID020000117">
    <property type="protein sequence ID" value="CAL6030722.1"/>
    <property type="molecule type" value="Genomic_DNA"/>
</dbReference>
<name>A0ABP1J675_9EUKA</name>
<gene>
    <name evidence="1" type="ORF">HINF_LOCUS33599</name>
</gene>
<keyword evidence="2" id="KW-1185">Reference proteome</keyword>
<organism evidence="1 2">
    <name type="scientific">Hexamita inflata</name>
    <dbReference type="NCBI Taxonomy" id="28002"/>
    <lineage>
        <taxon>Eukaryota</taxon>
        <taxon>Metamonada</taxon>
        <taxon>Diplomonadida</taxon>
        <taxon>Hexamitidae</taxon>
        <taxon>Hexamitinae</taxon>
        <taxon>Hexamita</taxon>
    </lineage>
</organism>